<dbReference type="AlphaFoldDB" id="A0A9N9TA97"/>
<accession>A0A9N9TA97</accession>
<dbReference type="InterPro" id="IPR000387">
    <property type="entry name" value="Tyr_Pase_dom"/>
</dbReference>
<name>A0A9N9TA97_DIABA</name>
<dbReference type="PANTHER" id="PTHR10367">
    <property type="entry name" value="MRNA-CAPPING ENZYME"/>
    <property type="match status" value="1"/>
</dbReference>
<organism evidence="2 3">
    <name type="scientific">Diabrotica balteata</name>
    <name type="common">Banded cucumber beetle</name>
    <dbReference type="NCBI Taxonomy" id="107213"/>
    <lineage>
        <taxon>Eukaryota</taxon>
        <taxon>Metazoa</taxon>
        <taxon>Ecdysozoa</taxon>
        <taxon>Arthropoda</taxon>
        <taxon>Hexapoda</taxon>
        <taxon>Insecta</taxon>
        <taxon>Pterygota</taxon>
        <taxon>Neoptera</taxon>
        <taxon>Endopterygota</taxon>
        <taxon>Coleoptera</taxon>
        <taxon>Polyphaga</taxon>
        <taxon>Cucujiformia</taxon>
        <taxon>Chrysomeloidea</taxon>
        <taxon>Chrysomelidae</taxon>
        <taxon>Galerucinae</taxon>
        <taxon>Diabroticina</taxon>
        <taxon>Diabroticites</taxon>
        <taxon>Diabrotica</taxon>
    </lineage>
</organism>
<dbReference type="Pfam" id="PF00782">
    <property type="entry name" value="DSPc"/>
    <property type="match status" value="1"/>
</dbReference>
<gene>
    <name evidence="2" type="ORF">DIABBA_LOCUS11974</name>
</gene>
<evidence type="ECO:0000313" key="3">
    <source>
        <dbReference type="Proteomes" id="UP001153709"/>
    </source>
</evidence>
<keyword evidence="3" id="KW-1185">Reference proteome</keyword>
<dbReference type="OrthoDB" id="200924at2759"/>
<protein>
    <recommendedName>
        <fullName evidence="1">Tyrosine specific protein phosphatases domain-containing protein</fullName>
    </recommendedName>
</protein>
<evidence type="ECO:0000313" key="2">
    <source>
        <dbReference type="EMBL" id="CAG9839182.1"/>
    </source>
</evidence>
<evidence type="ECO:0000259" key="1">
    <source>
        <dbReference type="PROSITE" id="PS50056"/>
    </source>
</evidence>
<dbReference type="GO" id="GO:0004484">
    <property type="term" value="F:mRNA guanylyltransferase activity"/>
    <property type="evidence" value="ECO:0007669"/>
    <property type="project" value="TreeGrafter"/>
</dbReference>
<dbReference type="EMBL" id="OU898283">
    <property type="protein sequence ID" value="CAG9839182.1"/>
    <property type="molecule type" value="Genomic_DNA"/>
</dbReference>
<dbReference type="PROSITE" id="PS00383">
    <property type="entry name" value="TYR_PHOSPHATASE_1"/>
    <property type="match status" value="1"/>
</dbReference>
<dbReference type="PANTHER" id="PTHR10367:SF17">
    <property type="entry name" value="MRNA-CAPPING ENZYME"/>
    <property type="match status" value="1"/>
</dbReference>
<dbReference type="InterPro" id="IPR016130">
    <property type="entry name" value="Tyr_Pase_AS"/>
</dbReference>
<proteinExistence type="predicted"/>
<dbReference type="SUPFAM" id="SSF52799">
    <property type="entry name" value="(Phosphotyrosine protein) phosphatases II"/>
    <property type="match status" value="1"/>
</dbReference>
<reference evidence="2" key="1">
    <citation type="submission" date="2022-01" db="EMBL/GenBank/DDBJ databases">
        <authorList>
            <person name="King R."/>
        </authorList>
    </citation>
    <scope>NUCLEOTIDE SEQUENCE</scope>
</reference>
<dbReference type="Proteomes" id="UP001153709">
    <property type="component" value="Chromosome 8"/>
</dbReference>
<feature type="domain" description="Tyrosine specific protein phosphatases" evidence="1">
    <location>
        <begin position="107"/>
        <end position="174"/>
    </location>
</feature>
<dbReference type="InterPro" id="IPR029021">
    <property type="entry name" value="Prot-tyrosine_phosphatase-like"/>
</dbReference>
<dbReference type="InterPro" id="IPR000340">
    <property type="entry name" value="Dual-sp_phosphatase_cat-dom"/>
</dbReference>
<sequence>MSRSRNSIPKGWLGCPQNGNSLIANIFMPLKTPLDHKYDTKLHQDDRYYPQTIFRRADKNKKVIGLWIDLTNTDRYYHPCEIEERNCRYVKLSCPGHGSVPSRYVIDKFLQLCKDLKDRDPDEIIAIHCTHGFNRTGFLIVVYLVEILKYDVMTAVKVFANARPPGIYRENYIVELFRLYGDVSRTPRAPPEPSWCSKS</sequence>
<dbReference type="InterPro" id="IPR051029">
    <property type="entry name" value="mRNA_Capping_Enz/RNA_Phosphat"/>
</dbReference>
<dbReference type="GO" id="GO:0006370">
    <property type="term" value="P:7-methylguanosine mRNA capping"/>
    <property type="evidence" value="ECO:0007669"/>
    <property type="project" value="TreeGrafter"/>
</dbReference>
<dbReference type="PROSITE" id="PS50056">
    <property type="entry name" value="TYR_PHOSPHATASE_2"/>
    <property type="match status" value="1"/>
</dbReference>
<dbReference type="Gene3D" id="3.90.190.10">
    <property type="entry name" value="Protein tyrosine phosphatase superfamily"/>
    <property type="match status" value="1"/>
</dbReference>